<feature type="compositionally biased region" description="Low complexity" evidence="9">
    <location>
        <begin position="55"/>
        <end position="66"/>
    </location>
</feature>
<dbReference type="Ensembl" id="ENSCPBT00000034167.1">
    <property type="protein sequence ID" value="ENSCPBP00000029030.1"/>
    <property type="gene ID" value="ENSCPBG00000008933.1"/>
</dbReference>
<accession>A0A8C3PAX9</accession>
<dbReference type="PROSITE" id="PS50004">
    <property type="entry name" value="C2"/>
    <property type="match status" value="1"/>
</dbReference>
<feature type="domain" description="C2" evidence="10">
    <location>
        <begin position="354"/>
        <end position="469"/>
    </location>
</feature>
<dbReference type="InterPro" id="IPR033227">
    <property type="entry name" value="CAPS"/>
</dbReference>
<dbReference type="GO" id="GO:0008289">
    <property type="term" value="F:lipid binding"/>
    <property type="evidence" value="ECO:0007669"/>
    <property type="project" value="UniProtKB-KW"/>
</dbReference>
<protein>
    <submittedName>
        <fullName evidence="12">Calcium dependent secretion activator 2</fullName>
    </submittedName>
</protein>
<dbReference type="InterPro" id="IPR057457">
    <property type="entry name" value="CAPS_C2"/>
</dbReference>
<feature type="compositionally biased region" description="Basic and acidic residues" evidence="9">
    <location>
        <begin position="70"/>
        <end position="81"/>
    </location>
</feature>
<keyword evidence="6" id="KW-0446">Lipid-binding</keyword>
<dbReference type="GO" id="GO:0098793">
    <property type="term" value="C:presynapse"/>
    <property type="evidence" value="ECO:0007669"/>
    <property type="project" value="GOC"/>
</dbReference>
<dbReference type="GeneTree" id="ENSGT00590000083094"/>
<dbReference type="Pfam" id="PF25341">
    <property type="entry name" value="C2_CAPS"/>
    <property type="match status" value="1"/>
</dbReference>
<evidence type="ECO:0000256" key="6">
    <source>
        <dbReference type="ARBA" id="ARBA00023121"/>
    </source>
</evidence>
<dbReference type="InterPro" id="IPR014770">
    <property type="entry name" value="Munc13_1"/>
</dbReference>
<evidence type="ECO:0000313" key="13">
    <source>
        <dbReference type="Proteomes" id="UP000694380"/>
    </source>
</evidence>
<feature type="region of interest" description="Disordered" evidence="9">
    <location>
        <begin position="1"/>
        <end position="81"/>
    </location>
</feature>
<dbReference type="InterPro" id="IPR010439">
    <property type="entry name" value="MUN_dom"/>
</dbReference>
<dbReference type="GO" id="GO:1990504">
    <property type="term" value="P:dense core granule exocytosis"/>
    <property type="evidence" value="ECO:0007669"/>
    <property type="project" value="InterPro"/>
</dbReference>
<sequence length="1257" mass="143237">MLDPSSSEEESDEVLEEERREVLVVAPGGCSGSLPRVLPAPNREPRAREPGRQGSGSARPASPSPSVLSEGREEQERLQKEESEKRLRLQLYVFIVRCIAYPFNAKQPTDMARRQQKLNRPQLQILKDRFQAFLNGETQIVADEAFCNAVRSYYEVFLKSDRVARMVHSGGCSANDFRDVFKKNIEKRVRSLPEIDGLSKETVLSSWIAKYDAICRGEEDLCKQPNRMALSAVSELILSKEQLYEMFQQILGIKKLEHQLIYNACQLDNADEQAAQIRRELDGRLQMAEQMTKERKFPKFVAKEMENMFIEELRSSVNLLMANLESLPVSKGGPEFKLQKLKRSQNSAFLDIGDENEIQLSKSDVVLSFTLEIVIMEVQGLKSVAPNRIVYCTMEVEGGEKLQTDQAEASRPQWGTQGDFTTTHPRPVVKVKLFTESTGVLALEDKELGRVILYPTSNSSKSPELHKMIVPKNICTFQYTFAMCSYREKKSEPQELMQLEGYTVDYTAPHTGLQGGRMFFNAVKEGDTVIFASDDDQDRILWVQAMYRATGQSYKPIPASQAQKMNPKGGNNLLHSMRAIDADRAQKHGMDEFISANPCKFDHASLFRVLQRQTLDHRLNDSYSCLGWFSPGQVFVLDEYCARYGVRGCHRHLCYLNELMDHSENGAVIDPTLLHYSFAFCASHVHGNRPDGIGTVSVEEKERFEETKNRLSSLLENQISHFRYCFPFGRPEGALKATLSLLERVLMKDIATPIPAEEVKKVVRKCLEKAALINYTRLTEYAKIEETLNQATPARKLEEVLHLAELCIEVLQQNEEHHAEVRISAFAWWPDLLAEHAEKFWSLFSVDMDSALEAQPQDSWDTFPLFQLLNNFLRNDILLCNGKFHKHLQEIFVPLVIRYVDLMESSIAQSIHRGLEQESWQPVKSITNSLPNVALPKVPSLPLNLPQIPSFSAPTWMASLYDSTNGSATSEDLFWKLDALQMFVFDLHWPEPEFAHHLEQRLKLMASDMIEACVKRTRIAFELKLQKTNKSMDLRIPASVCTMFNVLVDAKKQTAKLCILDGGQEQQYHSKIDDLIEETVKEIISLLVSKFVSVLEGVLSKLSRYDEGTFFSSILSFTVKAAAKYVDVPKPGMDLADTYIMFVRQNQDILREKVNEEMYIEKLFDQWYSSSMKVICMWLADRLDLQLHIYQLKTLIKIVKKTYRDFRLQGVLEGTLNSKTYDTVHSRLTVEEATVSVTDGGGLQGITMKDSDDEEEG</sequence>
<dbReference type="PANTHER" id="PTHR12166">
    <property type="entry name" value="CALCIUM-DEPENDENT SECRETION ACTIVATOR"/>
    <property type="match status" value="1"/>
</dbReference>
<dbReference type="InterPro" id="IPR011993">
    <property type="entry name" value="PH-like_dom_sf"/>
</dbReference>
<evidence type="ECO:0000256" key="5">
    <source>
        <dbReference type="ARBA" id="ARBA00023018"/>
    </source>
</evidence>
<dbReference type="PANTHER" id="PTHR12166:SF7">
    <property type="entry name" value="CALCIUM-DEPENDENT SECRETION ACTIVATOR 2"/>
    <property type="match status" value="1"/>
</dbReference>
<keyword evidence="5" id="KW-0770">Synapse</keyword>
<keyword evidence="13" id="KW-1185">Reference proteome</keyword>
<evidence type="ECO:0000256" key="3">
    <source>
        <dbReference type="ARBA" id="ARBA00022483"/>
    </source>
</evidence>
<evidence type="ECO:0000256" key="8">
    <source>
        <dbReference type="ARBA" id="ARBA00034103"/>
    </source>
</evidence>
<evidence type="ECO:0000259" key="10">
    <source>
        <dbReference type="PROSITE" id="PS50004"/>
    </source>
</evidence>
<dbReference type="GO" id="GO:0016079">
    <property type="term" value="P:synaptic vesicle exocytosis"/>
    <property type="evidence" value="ECO:0007669"/>
    <property type="project" value="InterPro"/>
</dbReference>
<reference evidence="12" key="1">
    <citation type="journal article" date="2015" name="Genome Biol. Evol.">
        <title>Physical Mapping and Refinement of the Painted Turtle Genome (Chrysemys picta) Inform Amniote Genome Evolution and Challenge Turtle-Bird Chromosomal Conservation.</title>
        <authorList>
            <person name="Badenhorst D."/>
            <person name="Hillier L.W."/>
            <person name="Literman R."/>
            <person name="Montiel E.E."/>
            <person name="Radhakrishnan S."/>
            <person name="Shen Y."/>
            <person name="Minx P."/>
            <person name="Janes D.E."/>
            <person name="Warren W.C."/>
            <person name="Edwards S.V."/>
            <person name="Valenzuela N."/>
        </authorList>
    </citation>
    <scope>NUCLEOTIDE SEQUENCE [LARGE SCALE GENOMIC DNA]</scope>
</reference>
<proteinExistence type="predicted"/>
<gene>
    <name evidence="12" type="primary">CADPS2</name>
</gene>
<feature type="region of interest" description="Disordered" evidence="9">
    <location>
        <begin position="402"/>
        <end position="421"/>
    </location>
</feature>
<dbReference type="GO" id="GO:0045921">
    <property type="term" value="P:positive regulation of exocytosis"/>
    <property type="evidence" value="ECO:0007669"/>
    <property type="project" value="TreeGrafter"/>
</dbReference>
<organism evidence="12 13">
    <name type="scientific">Chrysemys picta bellii</name>
    <name type="common">Western painted turtle</name>
    <name type="synonym">Emys bellii</name>
    <dbReference type="NCBI Taxonomy" id="8478"/>
    <lineage>
        <taxon>Eukaryota</taxon>
        <taxon>Metazoa</taxon>
        <taxon>Chordata</taxon>
        <taxon>Craniata</taxon>
        <taxon>Vertebrata</taxon>
        <taxon>Euteleostomi</taxon>
        <taxon>Archelosauria</taxon>
        <taxon>Testudinata</taxon>
        <taxon>Testudines</taxon>
        <taxon>Cryptodira</taxon>
        <taxon>Durocryptodira</taxon>
        <taxon>Testudinoidea</taxon>
        <taxon>Emydidae</taxon>
        <taxon>Chrysemys</taxon>
    </lineage>
</organism>
<comment type="subcellular location">
    <subcellularLocation>
        <location evidence="1">Endomembrane system</location>
    </subcellularLocation>
    <subcellularLocation>
        <location evidence="8">Synapse</location>
    </subcellularLocation>
</comment>
<name>A0A8C3PAX9_CHRPI</name>
<reference evidence="12" key="2">
    <citation type="submission" date="2025-08" db="UniProtKB">
        <authorList>
            <consortium name="Ensembl"/>
        </authorList>
    </citation>
    <scope>IDENTIFICATION</scope>
</reference>
<keyword evidence="4" id="KW-0479">Metal-binding</keyword>
<dbReference type="InterPro" id="IPR000008">
    <property type="entry name" value="C2_dom"/>
</dbReference>
<dbReference type="SUPFAM" id="SSF50729">
    <property type="entry name" value="PH domain-like"/>
    <property type="match status" value="1"/>
</dbReference>
<keyword evidence="7" id="KW-0472">Membrane</keyword>
<dbReference type="Pfam" id="PF06292">
    <property type="entry name" value="MUN"/>
    <property type="match status" value="2"/>
</dbReference>
<evidence type="ECO:0000256" key="4">
    <source>
        <dbReference type="ARBA" id="ARBA00022723"/>
    </source>
</evidence>
<dbReference type="Proteomes" id="UP000694380">
    <property type="component" value="Chromosome 2"/>
</dbReference>
<dbReference type="AlphaFoldDB" id="A0A8C3PAX9"/>
<evidence type="ECO:0000259" key="11">
    <source>
        <dbReference type="PROSITE" id="PS51258"/>
    </source>
</evidence>
<evidence type="ECO:0000256" key="7">
    <source>
        <dbReference type="ARBA" id="ARBA00023136"/>
    </source>
</evidence>
<reference evidence="12" key="3">
    <citation type="submission" date="2025-09" db="UniProtKB">
        <authorList>
            <consortium name="Ensembl"/>
        </authorList>
    </citation>
    <scope>IDENTIFICATION</scope>
</reference>
<dbReference type="PROSITE" id="PS51258">
    <property type="entry name" value="MHD1"/>
    <property type="match status" value="1"/>
</dbReference>
<evidence type="ECO:0000256" key="9">
    <source>
        <dbReference type="SAM" id="MobiDB-lite"/>
    </source>
</evidence>
<evidence type="ECO:0000256" key="2">
    <source>
        <dbReference type="ARBA" id="ARBA00022448"/>
    </source>
</evidence>
<dbReference type="SMART" id="SM01145">
    <property type="entry name" value="DUF1041"/>
    <property type="match status" value="1"/>
</dbReference>
<keyword evidence="3" id="KW-0268">Exocytosis</keyword>
<dbReference type="Gene3D" id="2.30.29.30">
    <property type="entry name" value="Pleckstrin-homology domain (PH domain)/Phosphotyrosine-binding domain (PTB)"/>
    <property type="match status" value="1"/>
</dbReference>
<evidence type="ECO:0000313" key="12">
    <source>
        <dbReference type="Ensembl" id="ENSCPBP00000029030.1"/>
    </source>
</evidence>
<keyword evidence="2" id="KW-0813">Transport</keyword>
<dbReference type="GO" id="GO:0098978">
    <property type="term" value="C:glutamatergic synapse"/>
    <property type="evidence" value="ECO:0007669"/>
    <property type="project" value="TreeGrafter"/>
</dbReference>
<feature type="compositionally biased region" description="Acidic residues" evidence="9">
    <location>
        <begin position="1"/>
        <end position="16"/>
    </location>
</feature>
<evidence type="ECO:0000256" key="1">
    <source>
        <dbReference type="ARBA" id="ARBA00004308"/>
    </source>
</evidence>
<dbReference type="GO" id="GO:0012505">
    <property type="term" value="C:endomembrane system"/>
    <property type="evidence" value="ECO:0007669"/>
    <property type="project" value="UniProtKB-SubCell"/>
</dbReference>
<dbReference type="GO" id="GO:0046872">
    <property type="term" value="F:metal ion binding"/>
    <property type="evidence" value="ECO:0007669"/>
    <property type="project" value="UniProtKB-KW"/>
</dbReference>
<feature type="domain" description="MHD1" evidence="11">
    <location>
        <begin position="846"/>
        <end position="1017"/>
    </location>
</feature>